<dbReference type="VEuPathDB" id="FungiDB:SCHCODRAFT_02632311"/>
<dbReference type="Gene3D" id="3.80.10.10">
    <property type="entry name" value="Ribonuclease Inhibitor"/>
    <property type="match status" value="1"/>
</dbReference>
<evidence type="ECO:0008006" key="3">
    <source>
        <dbReference type="Google" id="ProtNLM"/>
    </source>
</evidence>
<dbReference type="KEGG" id="scm:SCHCO_02632311"/>
<accession>D8Q913</accession>
<dbReference type="OMA" id="WITDEST"/>
<proteinExistence type="predicted"/>
<organism evidence="2">
    <name type="scientific">Schizophyllum commune (strain H4-8 / FGSC 9210)</name>
    <name type="common">Split gill fungus</name>
    <dbReference type="NCBI Taxonomy" id="578458"/>
    <lineage>
        <taxon>Eukaryota</taxon>
        <taxon>Fungi</taxon>
        <taxon>Dikarya</taxon>
        <taxon>Basidiomycota</taxon>
        <taxon>Agaricomycotina</taxon>
        <taxon>Agaricomycetes</taxon>
        <taxon>Agaricomycetidae</taxon>
        <taxon>Agaricales</taxon>
        <taxon>Schizophyllaceae</taxon>
        <taxon>Schizophyllum</taxon>
    </lineage>
</organism>
<dbReference type="AlphaFoldDB" id="D8Q913"/>
<protein>
    <recommendedName>
        <fullName evidence="3">F-box domain-containing protein</fullName>
    </recommendedName>
</protein>
<dbReference type="Proteomes" id="UP000007431">
    <property type="component" value="Unassembled WGS sequence"/>
</dbReference>
<dbReference type="EMBL" id="GL377308">
    <property type="protein sequence ID" value="EFI95568.1"/>
    <property type="molecule type" value="Genomic_DNA"/>
</dbReference>
<name>D8Q913_SCHCM</name>
<feature type="non-terminal residue" evidence="1">
    <location>
        <position position="334"/>
    </location>
</feature>
<sequence length="334" mass="37611">MLLSPTVIGDRVEDLSYDCSCVAHYKSEIHAAMLAETAVTRWSHLKSVNLDLERCNPSLLAMFSQIPTLQSLELGFRDVPATPDIMPASLTPGFASLRTLGLHAVFCLDIAAVLRSWDFRALTRLSASQVDCDHPDELQEFFQAVHDCVAHDALRDLYVETTYADIAPLFFVHMKPLAVFRRLVKVRIDLANGLSLTDSEHALVAAWWPEAEFIDFVTESYDDTRDPVIASLEALIHYARYCPRLRHMRLPLLAHPPIPELPADMPSHAAGHPLTRLGVGYSRLEAENVSDVARFLRNVFPQLHEVEYSTYRGKWSWGDVNALLEQGHVKRSPM</sequence>
<keyword evidence="2" id="KW-1185">Reference proteome</keyword>
<dbReference type="GeneID" id="9591484"/>
<evidence type="ECO:0000313" key="1">
    <source>
        <dbReference type="EMBL" id="EFI95568.1"/>
    </source>
</evidence>
<dbReference type="HOGENOM" id="CLU_831976_0_0_1"/>
<dbReference type="OrthoDB" id="3543113at2759"/>
<reference evidence="1 2" key="1">
    <citation type="journal article" date="2010" name="Nat. Biotechnol.">
        <title>Genome sequence of the model mushroom Schizophyllum commune.</title>
        <authorList>
            <person name="Ohm R.A."/>
            <person name="de Jong J.F."/>
            <person name="Lugones L.G."/>
            <person name="Aerts A."/>
            <person name="Kothe E."/>
            <person name="Stajich J.E."/>
            <person name="de Vries R.P."/>
            <person name="Record E."/>
            <person name="Levasseur A."/>
            <person name="Baker S.E."/>
            <person name="Bartholomew K.A."/>
            <person name="Coutinho P.M."/>
            <person name="Erdmann S."/>
            <person name="Fowler T.J."/>
            <person name="Gathman A.C."/>
            <person name="Lombard V."/>
            <person name="Henrissat B."/>
            <person name="Knabe N."/>
            <person name="Kuees U."/>
            <person name="Lilly W.W."/>
            <person name="Lindquist E."/>
            <person name="Lucas S."/>
            <person name="Magnuson J.K."/>
            <person name="Piumi F."/>
            <person name="Raudaskoski M."/>
            <person name="Salamov A."/>
            <person name="Schmutz J."/>
            <person name="Schwarze F.W.M.R."/>
            <person name="vanKuyk P.A."/>
            <person name="Horton J.S."/>
            <person name="Grigoriev I.V."/>
            <person name="Woesten H.A.B."/>
        </authorList>
    </citation>
    <scope>NUCLEOTIDE SEQUENCE [LARGE SCALE GENOMIC DNA]</scope>
    <source>
        <strain evidence="2">H4-8 / FGSC 9210</strain>
    </source>
</reference>
<dbReference type="InParanoid" id="D8Q913"/>
<evidence type="ECO:0000313" key="2">
    <source>
        <dbReference type="Proteomes" id="UP000007431"/>
    </source>
</evidence>
<gene>
    <name evidence="1" type="ORF">SCHCODRAFT_110437</name>
</gene>
<dbReference type="InterPro" id="IPR032675">
    <property type="entry name" value="LRR_dom_sf"/>
</dbReference>